<dbReference type="Pfam" id="PF02028">
    <property type="entry name" value="BCCT"/>
    <property type="match status" value="1"/>
</dbReference>
<accession>A0ABZ0BET5</accession>
<dbReference type="Proteomes" id="UP001302249">
    <property type="component" value="Chromosome"/>
</dbReference>
<evidence type="ECO:0000313" key="9">
    <source>
        <dbReference type="EMBL" id="WNO54939.1"/>
    </source>
</evidence>
<dbReference type="InterPro" id="IPR018093">
    <property type="entry name" value="BCCT_CS"/>
</dbReference>
<dbReference type="RefSeq" id="WP_313917976.1">
    <property type="nucleotide sequence ID" value="NZ_CP135076.1"/>
</dbReference>
<dbReference type="PANTHER" id="PTHR30047">
    <property type="entry name" value="HIGH-AFFINITY CHOLINE TRANSPORT PROTEIN-RELATED"/>
    <property type="match status" value="1"/>
</dbReference>
<keyword evidence="4" id="KW-1003">Cell membrane</keyword>
<feature type="transmembrane region" description="Helical" evidence="8">
    <location>
        <begin position="409"/>
        <end position="427"/>
    </location>
</feature>
<gene>
    <name evidence="9" type="ORF">RPR59_06755</name>
</gene>
<feature type="transmembrane region" description="Helical" evidence="8">
    <location>
        <begin position="439"/>
        <end position="462"/>
    </location>
</feature>
<feature type="transmembrane region" description="Helical" evidence="8">
    <location>
        <begin position="354"/>
        <end position="378"/>
    </location>
</feature>
<feature type="transmembrane region" description="Helical" evidence="8">
    <location>
        <begin position="482"/>
        <end position="510"/>
    </location>
</feature>
<keyword evidence="7 8" id="KW-0472">Membrane</keyword>
<evidence type="ECO:0000256" key="2">
    <source>
        <dbReference type="ARBA" id="ARBA00005658"/>
    </source>
</evidence>
<evidence type="ECO:0000256" key="1">
    <source>
        <dbReference type="ARBA" id="ARBA00004651"/>
    </source>
</evidence>
<dbReference type="EMBL" id="CP135076">
    <property type="protein sequence ID" value="WNO54939.1"/>
    <property type="molecule type" value="Genomic_DNA"/>
</dbReference>
<comment type="similarity">
    <text evidence="2">Belongs to the BCCT transporter (TC 2.A.15) family.</text>
</comment>
<keyword evidence="5 8" id="KW-0812">Transmembrane</keyword>
<sequence>MSAALSECDSCMTIAIARQPAMFRYGAAALHPRAPFVSRLRRGPASPGAIAGPCHTGCGTIAQQQAAAPIDPSRSISRLRERLEGTAMSDRQAPARRFRIEANPPVLYISAGLIAAILVFSVAFADAAGDAFTAAQAFAVAYFGWFYISAVAVFLVFVVFLAFTRFGNIRLGPDGSEPDYSYGSWFAMLFSAGMGIGIMFYGVAEPISHYVNPPVGSGSTVNAEREALMLTFFHWGLHAWAIYAVIAMSLAYFAFRRGLPLTIRSALYPLIGEKVHGPIGHTVDIFAVISTMFGLAASLGIGVLQVDAGLAWLFGAPVAAWFQVLLIIAITLCATASAVLGLDKGIKRLSEINIGLAVLLLVFVLATGPTVFLLQAFVQNVGTYLGNVIPRTFRMYAYEPNAWLGDWTLFYWGWWIAWSPFVGMFIARVSRGRTIREFISGVLLVPVAFTFLWMTVFGNTALWQEVNHIAPIAQLVKNDMPVALFSMLANLPLSYITTGIATLLVVTFFVTSADSGALVIDMLTSGGAENPPVWQRIFWAFTAGAVAAVLLLVGGLDALQTATIVSALPFTVVMLFICYGLYKALSSEPTLIAHAHNITDNHDLEEAIDALFVTPDANDAARRLHDVARPALAMVADRVRNRGASADFTTNAHEVVLRISREDDSQFEYRVQLKDGDGEIATGGKYLAASLSGESASHNVTTWTRRDIVRDVIANYARL</sequence>
<keyword evidence="10" id="KW-1185">Reference proteome</keyword>
<keyword evidence="3" id="KW-0813">Transport</keyword>
<feature type="transmembrane region" description="Helical" evidence="8">
    <location>
        <begin position="562"/>
        <end position="582"/>
    </location>
</feature>
<keyword evidence="6 8" id="KW-1133">Transmembrane helix</keyword>
<name>A0ABZ0BET5_9SPHN</name>
<organism evidence="9 10">
    <name type="scientific">Stakelama saccharophila</name>
    <dbReference type="NCBI Taxonomy" id="3075605"/>
    <lineage>
        <taxon>Bacteria</taxon>
        <taxon>Pseudomonadati</taxon>
        <taxon>Pseudomonadota</taxon>
        <taxon>Alphaproteobacteria</taxon>
        <taxon>Sphingomonadales</taxon>
        <taxon>Sphingomonadaceae</taxon>
        <taxon>Stakelama</taxon>
    </lineage>
</organism>
<evidence type="ECO:0000256" key="7">
    <source>
        <dbReference type="ARBA" id="ARBA00023136"/>
    </source>
</evidence>
<evidence type="ECO:0000256" key="3">
    <source>
        <dbReference type="ARBA" id="ARBA00022448"/>
    </source>
</evidence>
<proteinExistence type="inferred from homology"/>
<reference evidence="9 10" key="1">
    <citation type="submission" date="2023-09" db="EMBL/GenBank/DDBJ databases">
        <authorList>
            <person name="Rey-Velasco X."/>
        </authorList>
    </citation>
    <scope>NUCLEOTIDE SEQUENCE [LARGE SCALE GENOMIC DNA]</scope>
    <source>
        <strain evidence="9 10">W311</strain>
    </source>
</reference>
<comment type="subcellular location">
    <subcellularLocation>
        <location evidence="1">Cell membrane</location>
        <topology evidence="1">Multi-pass membrane protein</topology>
    </subcellularLocation>
</comment>
<feature type="transmembrane region" description="Helical" evidence="8">
    <location>
        <begin position="285"/>
        <end position="306"/>
    </location>
</feature>
<dbReference type="PANTHER" id="PTHR30047:SF7">
    <property type="entry name" value="HIGH-AFFINITY CHOLINE TRANSPORT PROTEIN"/>
    <property type="match status" value="1"/>
</dbReference>
<feature type="transmembrane region" description="Helical" evidence="8">
    <location>
        <begin position="232"/>
        <end position="255"/>
    </location>
</feature>
<dbReference type="PROSITE" id="PS01303">
    <property type="entry name" value="BCCT"/>
    <property type="match status" value="1"/>
</dbReference>
<evidence type="ECO:0000256" key="5">
    <source>
        <dbReference type="ARBA" id="ARBA00022692"/>
    </source>
</evidence>
<evidence type="ECO:0000256" key="4">
    <source>
        <dbReference type="ARBA" id="ARBA00022475"/>
    </source>
</evidence>
<feature type="transmembrane region" description="Helical" evidence="8">
    <location>
        <begin position="318"/>
        <end position="342"/>
    </location>
</feature>
<dbReference type="InterPro" id="IPR000060">
    <property type="entry name" value="BCCT_transptr"/>
</dbReference>
<evidence type="ECO:0000256" key="8">
    <source>
        <dbReference type="SAM" id="Phobius"/>
    </source>
</evidence>
<protein>
    <submittedName>
        <fullName evidence="9">BCCT family transporter</fullName>
    </submittedName>
</protein>
<dbReference type="NCBIfam" id="TIGR00842">
    <property type="entry name" value="bcct"/>
    <property type="match status" value="1"/>
</dbReference>
<feature type="transmembrane region" description="Helical" evidence="8">
    <location>
        <begin position="185"/>
        <end position="204"/>
    </location>
</feature>
<evidence type="ECO:0000313" key="10">
    <source>
        <dbReference type="Proteomes" id="UP001302249"/>
    </source>
</evidence>
<feature type="transmembrane region" description="Helical" evidence="8">
    <location>
        <begin position="106"/>
        <end position="125"/>
    </location>
</feature>
<feature type="transmembrane region" description="Helical" evidence="8">
    <location>
        <begin position="145"/>
        <end position="164"/>
    </location>
</feature>
<feature type="transmembrane region" description="Helical" evidence="8">
    <location>
        <begin position="537"/>
        <end position="556"/>
    </location>
</feature>
<evidence type="ECO:0000256" key="6">
    <source>
        <dbReference type="ARBA" id="ARBA00022989"/>
    </source>
</evidence>